<reference evidence="1 2" key="1">
    <citation type="submission" date="2016-06" db="EMBL/GenBank/DDBJ databases">
        <authorList>
            <person name="Kjaerup R.B."/>
            <person name="Dalgaard T.S."/>
            <person name="Juul-Madsen H.R."/>
        </authorList>
    </citation>
    <scope>NUCLEOTIDE SEQUENCE [LARGE SCALE GENOMIC DNA]</scope>
    <source>
        <strain evidence="1 2">1245752.6</strain>
    </source>
</reference>
<gene>
    <name evidence="1" type="ORF">A9W98_01525</name>
</gene>
<evidence type="ECO:0000313" key="2">
    <source>
        <dbReference type="Proteomes" id="UP000093757"/>
    </source>
</evidence>
<accession>A0A1A6BGJ3</accession>
<dbReference type="EMBL" id="MAEM01000290">
    <property type="protein sequence ID" value="OBS01391.1"/>
    <property type="molecule type" value="Genomic_DNA"/>
</dbReference>
<name>A0A1A6BGJ3_MYCGO</name>
<evidence type="ECO:0000313" key="1">
    <source>
        <dbReference type="EMBL" id="OBS01391.1"/>
    </source>
</evidence>
<organism evidence="1 2">
    <name type="scientific">Mycobacterium gordonae</name>
    <dbReference type="NCBI Taxonomy" id="1778"/>
    <lineage>
        <taxon>Bacteria</taxon>
        <taxon>Bacillati</taxon>
        <taxon>Actinomycetota</taxon>
        <taxon>Actinomycetes</taxon>
        <taxon>Mycobacteriales</taxon>
        <taxon>Mycobacteriaceae</taxon>
        <taxon>Mycobacterium</taxon>
    </lineage>
</organism>
<proteinExistence type="predicted"/>
<dbReference type="Proteomes" id="UP000093757">
    <property type="component" value="Unassembled WGS sequence"/>
</dbReference>
<comment type="caution">
    <text evidence="1">The sequence shown here is derived from an EMBL/GenBank/DDBJ whole genome shotgun (WGS) entry which is preliminary data.</text>
</comment>
<sequence length="63" mass="6995">MNLWYRHYFQGGRIVELVQFWKNSPAPLAEIAYCGMQAGFGSVVAATIGAVEEQLRRGVGPRP</sequence>
<dbReference type="AlphaFoldDB" id="A0A1A6BGJ3"/>
<protein>
    <submittedName>
        <fullName evidence="1">Uncharacterized protein</fullName>
    </submittedName>
</protein>